<feature type="non-terminal residue" evidence="1">
    <location>
        <position position="1"/>
    </location>
</feature>
<dbReference type="EMBL" id="CACSLK010027582">
    <property type="protein sequence ID" value="CAA0826316.1"/>
    <property type="molecule type" value="Genomic_DNA"/>
</dbReference>
<comment type="caution">
    <text evidence="1">The sequence shown here is derived from an EMBL/GenBank/DDBJ whole genome shotgun (WGS) entry which is preliminary data.</text>
</comment>
<dbReference type="Proteomes" id="UP001153555">
    <property type="component" value="Unassembled WGS sequence"/>
</dbReference>
<evidence type="ECO:0000313" key="1">
    <source>
        <dbReference type="EMBL" id="CAA0826316.1"/>
    </source>
</evidence>
<feature type="non-terminal residue" evidence="1">
    <location>
        <position position="100"/>
    </location>
</feature>
<accession>A0A9N7N9C5</accession>
<protein>
    <submittedName>
        <fullName evidence="1">Uncharacterized protein</fullName>
    </submittedName>
</protein>
<reference evidence="1" key="1">
    <citation type="submission" date="2019-12" db="EMBL/GenBank/DDBJ databases">
        <authorList>
            <person name="Scholes J."/>
        </authorList>
    </citation>
    <scope>NUCLEOTIDE SEQUENCE</scope>
</reference>
<sequence length="100" mass="10613">DLELSSSPQSTLCACRRETDPTRVSRVPSSATAAAGEITEKQMTQGTTTPFQTTNLFAPPPGPAPVFAPVQKLSTETFNTSSAQTEAQAQLAYLQLQALQ</sequence>
<organism evidence="1 2">
    <name type="scientific">Striga hermonthica</name>
    <name type="common">Purple witchweed</name>
    <name type="synonym">Buchnera hermonthica</name>
    <dbReference type="NCBI Taxonomy" id="68872"/>
    <lineage>
        <taxon>Eukaryota</taxon>
        <taxon>Viridiplantae</taxon>
        <taxon>Streptophyta</taxon>
        <taxon>Embryophyta</taxon>
        <taxon>Tracheophyta</taxon>
        <taxon>Spermatophyta</taxon>
        <taxon>Magnoliopsida</taxon>
        <taxon>eudicotyledons</taxon>
        <taxon>Gunneridae</taxon>
        <taxon>Pentapetalae</taxon>
        <taxon>asterids</taxon>
        <taxon>lamiids</taxon>
        <taxon>Lamiales</taxon>
        <taxon>Orobanchaceae</taxon>
        <taxon>Buchnereae</taxon>
        <taxon>Striga</taxon>
    </lineage>
</organism>
<gene>
    <name evidence="1" type="ORF">SHERM_22637</name>
</gene>
<name>A0A9N7N9C5_STRHE</name>
<keyword evidence="2" id="KW-1185">Reference proteome</keyword>
<evidence type="ECO:0000313" key="2">
    <source>
        <dbReference type="Proteomes" id="UP001153555"/>
    </source>
</evidence>
<dbReference type="AlphaFoldDB" id="A0A9N7N9C5"/>
<proteinExistence type="predicted"/>